<feature type="transmembrane region" description="Helical" evidence="1">
    <location>
        <begin position="96"/>
        <end position="115"/>
    </location>
</feature>
<evidence type="ECO:0000313" key="2">
    <source>
        <dbReference type="EMBL" id="MDA3615840.1"/>
    </source>
</evidence>
<evidence type="ECO:0008006" key="4">
    <source>
        <dbReference type="Google" id="ProtNLM"/>
    </source>
</evidence>
<feature type="transmembrane region" description="Helical" evidence="1">
    <location>
        <begin position="160"/>
        <end position="179"/>
    </location>
</feature>
<dbReference type="EMBL" id="JAQGEF010000018">
    <property type="protein sequence ID" value="MDA3615840.1"/>
    <property type="molecule type" value="Genomic_DNA"/>
</dbReference>
<sequence length="214" mass="24440">MEIFKIFLVIHIIGGSLSLLLGTYILLTKKGNVIHKKIGKVYFYSMLINSILAIPMSLMHTNYFLFLISIFTIYMLLTGVRYLNKKKVANVQITDWILTIVMFLFAIAFIGFGIFNIIKGNYFGSVFIVFGSIGLLFSYQDKLNFKGKSTIKNYFLTTHIQRMAGSYIASTTAFLVVNNTFLPSILAWLLPTILMVPLIVTWTRKYKVQNKKVT</sequence>
<reference evidence="2 3" key="1">
    <citation type="submission" date="2022-12" db="EMBL/GenBank/DDBJ databases">
        <title>Chitinophagaceae gen. sp. nov., a new member of the family Chitinophagaceae, isolated from soil in a chemical factory.</title>
        <authorList>
            <person name="Ke Z."/>
        </authorList>
    </citation>
    <scope>NUCLEOTIDE SEQUENCE [LARGE SCALE GENOMIC DNA]</scope>
    <source>
        <strain evidence="2 3">LY-5</strain>
    </source>
</reference>
<feature type="transmembrane region" description="Helical" evidence="1">
    <location>
        <begin position="39"/>
        <end position="58"/>
    </location>
</feature>
<organism evidence="2 3">
    <name type="scientific">Polluticaenibacter yanchengensis</name>
    <dbReference type="NCBI Taxonomy" id="3014562"/>
    <lineage>
        <taxon>Bacteria</taxon>
        <taxon>Pseudomonadati</taxon>
        <taxon>Bacteroidota</taxon>
        <taxon>Chitinophagia</taxon>
        <taxon>Chitinophagales</taxon>
        <taxon>Chitinophagaceae</taxon>
        <taxon>Polluticaenibacter</taxon>
    </lineage>
</organism>
<evidence type="ECO:0000256" key="1">
    <source>
        <dbReference type="SAM" id="Phobius"/>
    </source>
</evidence>
<dbReference type="Proteomes" id="UP001210231">
    <property type="component" value="Unassembled WGS sequence"/>
</dbReference>
<name>A0ABT4UM49_9BACT</name>
<proteinExistence type="predicted"/>
<feature type="transmembrane region" description="Helical" evidence="1">
    <location>
        <begin position="6"/>
        <end position="27"/>
    </location>
</feature>
<keyword evidence="1" id="KW-0472">Membrane</keyword>
<protein>
    <recommendedName>
        <fullName evidence="4">DUF2306 domain-containing protein</fullName>
    </recommendedName>
</protein>
<keyword evidence="1" id="KW-0812">Transmembrane</keyword>
<feature type="transmembrane region" description="Helical" evidence="1">
    <location>
        <begin position="64"/>
        <end position="84"/>
    </location>
</feature>
<evidence type="ECO:0000313" key="3">
    <source>
        <dbReference type="Proteomes" id="UP001210231"/>
    </source>
</evidence>
<gene>
    <name evidence="2" type="ORF">O3P16_13555</name>
</gene>
<keyword evidence="1" id="KW-1133">Transmembrane helix</keyword>
<dbReference type="RefSeq" id="WP_407032168.1">
    <property type="nucleotide sequence ID" value="NZ_JAQGEF010000018.1"/>
</dbReference>
<feature type="transmembrane region" description="Helical" evidence="1">
    <location>
        <begin position="121"/>
        <end position="139"/>
    </location>
</feature>
<keyword evidence="3" id="KW-1185">Reference proteome</keyword>
<accession>A0ABT4UM49</accession>
<comment type="caution">
    <text evidence="2">The sequence shown here is derived from an EMBL/GenBank/DDBJ whole genome shotgun (WGS) entry which is preliminary data.</text>
</comment>
<feature type="transmembrane region" description="Helical" evidence="1">
    <location>
        <begin position="185"/>
        <end position="202"/>
    </location>
</feature>